<name>A0A8S1EFC5_9PELO</name>
<reference evidence="1 2" key="1">
    <citation type="submission" date="2020-04" db="EMBL/GenBank/DDBJ databases">
        <authorList>
            <person name="Laetsch R D."/>
            <person name="Stevens L."/>
            <person name="Kumar S."/>
            <person name="Blaxter L. M."/>
        </authorList>
    </citation>
    <scope>NUCLEOTIDE SEQUENCE [LARGE SCALE GENOMIC DNA]</scope>
</reference>
<keyword evidence="2" id="KW-1185">Reference proteome</keyword>
<dbReference type="AlphaFoldDB" id="A0A8S1EFC5"/>
<comment type="caution">
    <text evidence="1">The sequence shown here is derived from an EMBL/GenBank/DDBJ whole genome shotgun (WGS) entry which is preliminary data.</text>
</comment>
<dbReference type="Proteomes" id="UP000494206">
    <property type="component" value="Unassembled WGS sequence"/>
</dbReference>
<evidence type="ECO:0000313" key="1">
    <source>
        <dbReference type="EMBL" id="CAB3398495.1"/>
    </source>
</evidence>
<gene>
    <name evidence="1" type="ORF">CBOVIS_LOCUS1765</name>
</gene>
<accession>A0A8S1EFC5</accession>
<sequence>MHLIFLVTVATVVAKNSREDNNRGLEWKSVESSNEVSLYGRGKRQVYYLCGYFPNQYLSFSPCNNNCNTCNCQVSCSTTIYCQQFNSNWKCMSGCCRIPYNDPTLPPPVTTTTPSNPVAPLCGGRETSGGYCRAGRLCGSGYLCTDNNVCCRCAYSTSIGPCVNGKCPENTYCSPTNNCCPYLVK</sequence>
<dbReference type="PANTHER" id="PTHR34150">
    <property type="entry name" value="PROTEIN CBG08832-RELATED"/>
    <property type="match status" value="1"/>
</dbReference>
<evidence type="ECO:0000313" key="2">
    <source>
        <dbReference type="Proteomes" id="UP000494206"/>
    </source>
</evidence>
<protein>
    <submittedName>
        <fullName evidence="1">Uncharacterized protein</fullName>
    </submittedName>
</protein>
<proteinExistence type="predicted"/>
<organism evidence="1 2">
    <name type="scientific">Caenorhabditis bovis</name>
    <dbReference type="NCBI Taxonomy" id="2654633"/>
    <lineage>
        <taxon>Eukaryota</taxon>
        <taxon>Metazoa</taxon>
        <taxon>Ecdysozoa</taxon>
        <taxon>Nematoda</taxon>
        <taxon>Chromadorea</taxon>
        <taxon>Rhabditida</taxon>
        <taxon>Rhabditina</taxon>
        <taxon>Rhabditomorpha</taxon>
        <taxon>Rhabditoidea</taxon>
        <taxon>Rhabditidae</taxon>
        <taxon>Peloderinae</taxon>
        <taxon>Caenorhabditis</taxon>
    </lineage>
</organism>
<dbReference type="EMBL" id="CADEPM010000001">
    <property type="protein sequence ID" value="CAB3398495.1"/>
    <property type="molecule type" value="Genomic_DNA"/>
</dbReference>
<dbReference type="OrthoDB" id="5858518at2759"/>